<evidence type="ECO:0000313" key="1">
    <source>
        <dbReference type="EMBL" id="SFS81172.1"/>
    </source>
</evidence>
<accession>A0A1I6SWD2</accession>
<protein>
    <recommendedName>
        <fullName evidence="3">YD repeat-containing protein</fullName>
    </recommendedName>
</protein>
<gene>
    <name evidence="1" type="ORF">SAMN04488006_0162</name>
</gene>
<name>A0A1I6SWD2_9FLAO</name>
<organism evidence="1 2">
    <name type="scientific">Lutibacter maritimus</name>
    <dbReference type="NCBI Taxonomy" id="593133"/>
    <lineage>
        <taxon>Bacteria</taxon>
        <taxon>Pseudomonadati</taxon>
        <taxon>Bacteroidota</taxon>
        <taxon>Flavobacteriia</taxon>
        <taxon>Flavobacteriales</taxon>
        <taxon>Flavobacteriaceae</taxon>
        <taxon>Lutibacter</taxon>
    </lineage>
</organism>
<dbReference type="RefSeq" id="WP_090230657.1">
    <property type="nucleotide sequence ID" value="NZ_FOZP01000012.1"/>
</dbReference>
<evidence type="ECO:0000313" key="2">
    <source>
        <dbReference type="Proteomes" id="UP000199312"/>
    </source>
</evidence>
<dbReference type="Proteomes" id="UP000199312">
    <property type="component" value="Unassembled WGS sequence"/>
</dbReference>
<proteinExistence type="predicted"/>
<keyword evidence="2" id="KW-1185">Reference proteome</keyword>
<sequence length="263" mass="31817">MNSSLKLILLFFIPLFSFGQEKDFYDLDNSYHELYSKLKVKSLKVLTKEFDNGKLKEEYIELIQDFATNGDIIREREFYDSDSTDGWDVKYKYNDNHQTVRTEWTWLDEKDQDLTEYEYDSDNKLIKSCDYYKSTNATEFLLEECLIYIYRKNRIFKVKTTENELKNYYKKKGDFVFGYSADKKLKYKYKNGEFVYQNMDSIIFRYDRNDIGQIIKTTKTDNSGNLIFNTFYEYSNGLLTKVVSKDKNGILRREEDYQYEYYE</sequence>
<reference evidence="2" key="1">
    <citation type="submission" date="2016-10" db="EMBL/GenBank/DDBJ databases">
        <authorList>
            <person name="Varghese N."/>
            <person name="Submissions S."/>
        </authorList>
    </citation>
    <scope>NUCLEOTIDE SEQUENCE [LARGE SCALE GENOMIC DNA]</scope>
    <source>
        <strain evidence="2">DSM 24450</strain>
    </source>
</reference>
<evidence type="ECO:0008006" key="3">
    <source>
        <dbReference type="Google" id="ProtNLM"/>
    </source>
</evidence>
<dbReference type="OrthoDB" id="9815752at2"/>
<dbReference type="AlphaFoldDB" id="A0A1I6SWD2"/>
<dbReference type="EMBL" id="FOZP01000012">
    <property type="protein sequence ID" value="SFS81172.1"/>
    <property type="molecule type" value="Genomic_DNA"/>
</dbReference>